<evidence type="ECO:0000313" key="1">
    <source>
        <dbReference type="EMBL" id="QBE64910.1"/>
    </source>
</evidence>
<dbReference type="AlphaFoldDB" id="A0A4P6L0G6"/>
<organism evidence="1 2">
    <name type="scientific">Pseudoduganella lutea</name>
    <dbReference type="NCBI Taxonomy" id="321985"/>
    <lineage>
        <taxon>Bacteria</taxon>
        <taxon>Pseudomonadati</taxon>
        <taxon>Pseudomonadota</taxon>
        <taxon>Betaproteobacteria</taxon>
        <taxon>Burkholderiales</taxon>
        <taxon>Oxalobacteraceae</taxon>
        <taxon>Telluria group</taxon>
        <taxon>Pseudoduganella</taxon>
    </lineage>
</organism>
<dbReference type="Gene3D" id="3.30.70.1430">
    <property type="entry name" value="Multidrug efflux transporter AcrB pore domain"/>
    <property type="match status" value="1"/>
</dbReference>
<gene>
    <name evidence="1" type="ORF">EWM63_19500</name>
</gene>
<accession>A0A4P6L0G6</accession>
<dbReference type="OrthoDB" id="8759710at2"/>
<reference evidence="1 2" key="1">
    <citation type="submission" date="2019-02" db="EMBL/GenBank/DDBJ databases">
        <title>Draft Genome Sequences of Six Type Strains of the Genus Massilia.</title>
        <authorList>
            <person name="Miess H."/>
            <person name="Frediansyhah A."/>
            <person name="Gross H."/>
        </authorList>
    </citation>
    <scope>NUCLEOTIDE SEQUENCE [LARGE SCALE GENOMIC DNA]</scope>
    <source>
        <strain evidence="1 2">DSM 17473</strain>
    </source>
</reference>
<sequence>MSEQLSERVMQKVAAPLQRTLIELPGVTEINSTTSHGYVNIEIQFEGGATENDVATVSRRIEELVLDGEVVVTSKTVHLAPPRL</sequence>
<dbReference type="Proteomes" id="UP000290637">
    <property type="component" value="Chromosome"/>
</dbReference>
<keyword evidence="2" id="KW-1185">Reference proteome</keyword>
<protein>
    <submittedName>
        <fullName evidence="1">Uncharacterized protein</fullName>
    </submittedName>
</protein>
<dbReference type="EMBL" id="CP035913">
    <property type="protein sequence ID" value="QBE64910.1"/>
    <property type="molecule type" value="Genomic_DNA"/>
</dbReference>
<dbReference type="SUPFAM" id="SSF82693">
    <property type="entry name" value="Multidrug efflux transporter AcrB pore domain, PN1, PN2, PC1 and PC2 subdomains"/>
    <property type="match status" value="1"/>
</dbReference>
<dbReference type="RefSeq" id="WP_130188025.1">
    <property type="nucleotide sequence ID" value="NZ_CP035913.1"/>
</dbReference>
<evidence type="ECO:0000313" key="2">
    <source>
        <dbReference type="Proteomes" id="UP000290637"/>
    </source>
</evidence>
<name>A0A4P6L0G6_9BURK</name>
<proteinExistence type="predicted"/>
<dbReference type="KEGG" id="plue:EWM63_19500"/>